<dbReference type="Proteomes" id="UP001274896">
    <property type="component" value="Unassembled WGS sequence"/>
</dbReference>
<protein>
    <submittedName>
        <fullName evidence="1">Uncharacterized protein</fullName>
    </submittedName>
</protein>
<evidence type="ECO:0000313" key="2">
    <source>
        <dbReference type="Proteomes" id="UP001274896"/>
    </source>
</evidence>
<keyword evidence="2" id="KW-1185">Reference proteome</keyword>
<dbReference type="EMBL" id="JAUCMX010000029">
    <property type="protein sequence ID" value="KAK3507061.1"/>
    <property type="molecule type" value="Genomic_DNA"/>
</dbReference>
<sequence length="146" mass="16086">MEDLRNPTVRDKILQKVGIADSALGSDKFSFTESDFRPRTHKSGYRLSVEAGAEAQGVGSPFTGGGKHLADFQPCGSGSVHHQESTHCPLWYSLSHSAPLVLDALVQMWPWLHLYAFPTVALLPDVLARVRHDGVRFLLVAPRWPA</sequence>
<evidence type="ECO:0000313" key="1">
    <source>
        <dbReference type="EMBL" id="KAK3507061.1"/>
    </source>
</evidence>
<dbReference type="AlphaFoldDB" id="A0AAE0UIA5"/>
<comment type="caution">
    <text evidence="1">The sequence shown here is derived from an EMBL/GenBank/DDBJ whole genome shotgun (WGS) entry which is preliminary data.</text>
</comment>
<accession>A0AAE0UIA5</accession>
<reference evidence="1" key="1">
    <citation type="submission" date="2023-06" db="EMBL/GenBank/DDBJ databases">
        <title>Male Hemibagrus guttatus genome.</title>
        <authorList>
            <person name="Bian C."/>
        </authorList>
    </citation>
    <scope>NUCLEOTIDE SEQUENCE</scope>
    <source>
        <strain evidence="1">Male_cb2023</strain>
        <tissue evidence="1">Muscle</tissue>
    </source>
</reference>
<name>A0AAE0UIA5_9TELE</name>
<proteinExistence type="predicted"/>
<organism evidence="1 2">
    <name type="scientific">Hemibagrus guttatus</name>
    <dbReference type="NCBI Taxonomy" id="175788"/>
    <lineage>
        <taxon>Eukaryota</taxon>
        <taxon>Metazoa</taxon>
        <taxon>Chordata</taxon>
        <taxon>Craniata</taxon>
        <taxon>Vertebrata</taxon>
        <taxon>Euteleostomi</taxon>
        <taxon>Actinopterygii</taxon>
        <taxon>Neopterygii</taxon>
        <taxon>Teleostei</taxon>
        <taxon>Ostariophysi</taxon>
        <taxon>Siluriformes</taxon>
        <taxon>Bagridae</taxon>
        <taxon>Hemibagrus</taxon>
    </lineage>
</organism>
<gene>
    <name evidence="1" type="ORF">QTP70_003869</name>
</gene>